<dbReference type="Gramene" id="Psat02G0353000-T1">
    <property type="protein sequence ID" value="KAI5437453.1"/>
    <property type="gene ID" value="KIW84_023530"/>
</dbReference>
<feature type="compositionally biased region" description="Acidic residues" evidence="1">
    <location>
        <begin position="526"/>
        <end position="539"/>
    </location>
</feature>
<dbReference type="EMBL" id="JAMSHJ010000002">
    <property type="protein sequence ID" value="KAI5437453.1"/>
    <property type="molecule type" value="Genomic_DNA"/>
</dbReference>
<dbReference type="InterPro" id="IPR012870">
    <property type="entry name" value="DUF1666"/>
</dbReference>
<keyword evidence="3" id="KW-1185">Reference proteome</keyword>
<proteinExistence type="predicted"/>
<dbReference type="Pfam" id="PF07891">
    <property type="entry name" value="DUF1666"/>
    <property type="match status" value="1"/>
</dbReference>
<gene>
    <name evidence="2" type="ORF">KIW84_023530</name>
</gene>
<reference evidence="2 3" key="1">
    <citation type="journal article" date="2022" name="Nat. Genet.">
        <title>Improved pea reference genome and pan-genome highlight genomic features and evolutionary characteristics.</title>
        <authorList>
            <person name="Yang T."/>
            <person name="Liu R."/>
            <person name="Luo Y."/>
            <person name="Hu S."/>
            <person name="Wang D."/>
            <person name="Wang C."/>
            <person name="Pandey M.K."/>
            <person name="Ge S."/>
            <person name="Xu Q."/>
            <person name="Li N."/>
            <person name="Li G."/>
            <person name="Huang Y."/>
            <person name="Saxena R.K."/>
            <person name="Ji Y."/>
            <person name="Li M."/>
            <person name="Yan X."/>
            <person name="He Y."/>
            <person name="Liu Y."/>
            <person name="Wang X."/>
            <person name="Xiang C."/>
            <person name="Varshney R.K."/>
            <person name="Ding H."/>
            <person name="Gao S."/>
            <person name="Zong X."/>
        </authorList>
    </citation>
    <scope>NUCLEOTIDE SEQUENCE [LARGE SCALE GENOMIC DNA]</scope>
    <source>
        <strain evidence="2 3">cv. Zhongwan 6</strain>
    </source>
</reference>
<organism evidence="2 3">
    <name type="scientific">Pisum sativum</name>
    <name type="common">Garden pea</name>
    <name type="synonym">Lathyrus oleraceus</name>
    <dbReference type="NCBI Taxonomy" id="3888"/>
    <lineage>
        <taxon>Eukaryota</taxon>
        <taxon>Viridiplantae</taxon>
        <taxon>Streptophyta</taxon>
        <taxon>Embryophyta</taxon>
        <taxon>Tracheophyta</taxon>
        <taxon>Spermatophyta</taxon>
        <taxon>Magnoliopsida</taxon>
        <taxon>eudicotyledons</taxon>
        <taxon>Gunneridae</taxon>
        <taxon>Pentapetalae</taxon>
        <taxon>rosids</taxon>
        <taxon>fabids</taxon>
        <taxon>Fabales</taxon>
        <taxon>Fabaceae</taxon>
        <taxon>Papilionoideae</taxon>
        <taxon>50 kb inversion clade</taxon>
        <taxon>NPAAA clade</taxon>
        <taxon>Hologalegina</taxon>
        <taxon>IRL clade</taxon>
        <taxon>Fabeae</taxon>
        <taxon>Lathyrus</taxon>
    </lineage>
</organism>
<protein>
    <recommendedName>
        <fullName evidence="4">Ribosomal protein L34Ae</fullName>
    </recommendedName>
</protein>
<evidence type="ECO:0000313" key="3">
    <source>
        <dbReference type="Proteomes" id="UP001058974"/>
    </source>
</evidence>
<evidence type="ECO:0008006" key="4">
    <source>
        <dbReference type="Google" id="ProtNLM"/>
    </source>
</evidence>
<accession>A0A9D5B850</accession>
<name>A0A9D5B850_PEA</name>
<evidence type="ECO:0000256" key="1">
    <source>
        <dbReference type="SAM" id="MobiDB-lite"/>
    </source>
</evidence>
<dbReference type="Proteomes" id="UP001058974">
    <property type="component" value="Chromosome 2"/>
</dbReference>
<evidence type="ECO:0000313" key="2">
    <source>
        <dbReference type="EMBL" id="KAI5437453.1"/>
    </source>
</evidence>
<dbReference type="PANTHER" id="PTHR46741:SF4">
    <property type="entry name" value="FINGER FYVE DOMAIN PROTEIN, PUTATIVE (DUF1666)-RELATED"/>
    <property type="match status" value="1"/>
</dbReference>
<dbReference type="AlphaFoldDB" id="A0A9D5B850"/>
<dbReference type="OrthoDB" id="772197at2759"/>
<comment type="caution">
    <text evidence="2">The sequence shown here is derived from an EMBL/GenBank/DDBJ whole genome shotgun (WGS) entry which is preliminary data.</text>
</comment>
<feature type="region of interest" description="Disordered" evidence="1">
    <location>
        <begin position="510"/>
        <end position="539"/>
    </location>
</feature>
<dbReference type="PANTHER" id="PTHR46741">
    <property type="entry name" value="OS09G0413600 PROTEIN"/>
    <property type="match status" value="1"/>
</dbReference>
<sequence>MSFAFGSMRVFISNHVFYLFGLILKYFFRFLNLGDAKKDLNNSPSQGDFHDSKIDGFSEELASFLFWSDDFLQGETECSVFMDSVHDAKTDYSVLKEIHSDFHEGFVKTEVYIDNSVLKEVEDGIEGIGSEIEDEIFMESESSNFFVHEDEDGKENGGEDEGFVSMESSFNDHEIEHGIHHDYMKLEENKQEEKEDKEEEIGGDSLVKIDYDVHENGRKIDEIETEYSVFMKNVSDVIEDEKYIEGHVVKDDECESDNKLDEIKSDSSVFGVFGDEGFHVHGDNKLEEETEQKTEDSVFVESETNTKFTSKFEYFSEKDTSGFVEEPMTFRFSFREFFTSPNISSISNNVHKEFSSIDSEKDFVTEKEEQKEDHIHSTDNQLPFEGEAFGGIDSSDEDYFIFNENSITSDSESESSSSSGLIWSNGNINKIDDSFSYHFLGSENGSEKFESEILKLMMRDERKEGVDENPSLFDDKVSNFEGFSEDEYIEMEPNMKGLKSFIEHGFEVKDEKEGVKKSEEAKCEEELNESESDEDEDDFEWEHEDIVEQLKLELKHSRQGGLATIIEVEDEDKEEQEQEEKESPKVVQELKPMKIEVKLLEYKDQMNEIQKVYNNYAEKMKKLDILNYQTMHALGLLQLKDPLKLISIPKSTISNAIISQNLWPRKSTKITSDPFLKLVHQLHRDLELVYVGQVCLSWEILCWQHMKAIELQQYDSQGPHSHRYNHVAGEFQLFQVLMQRFIENEPFQSGPRIQNYVKNRCVIRNLLHVPDIKDDSKGSEEDPIASGKLEDIIKESMRVFWEFVRADKDNGNVNVISKHIGNDLKDPTISNLLVDIRTQLQKKEKKLKDIIRTGNCIVKKFQKHHEDQLDHEQLVAQIGLKLISRVINMSQLRKEQVLWCSEKLNRIKFLSRKVVHVEPSFLIFPC</sequence>
<feature type="compositionally biased region" description="Basic and acidic residues" evidence="1">
    <location>
        <begin position="510"/>
        <end position="525"/>
    </location>
</feature>